<dbReference type="PANTHER" id="PTHR35010:SF2">
    <property type="entry name" value="BLL4672 PROTEIN"/>
    <property type="match status" value="1"/>
</dbReference>
<dbReference type="EMBL" id="SZQA01000019">
    <property type="protein sequence ID" value="TKK86750.1"/>
    <property type="molecule type" value="Genomic_DNA"/>
</dbReference>
<comment type="caution">
    <text evidence="2">The sequence shown here is derived from an EMBL/GenBank/DDBJ whole genome shotgun (WGS) entry which is preliminary data.</text>
</comment>
<proteinExistence type="predicted"/>
<dbReference type="CDD" id="cd00093">
    <property type="entry name" value="HTH_XRE"/>
    <property type="match status" value="1"/>
</dbReference>
<gene>
    <name evidence="2" type="ORF">FDA94_20020</name>
</gene>
<organism evidence="2 3">
    <name type="scientific">Herbidospora galbida</name>
    <dbReference type="NCBI Taxonomy" id="2575442"/>
    <lineage>
        <taxon>Bacteria</taxon>
        <taxon>Bacillati</taxon>
        <taxon>Actinomycetota</taxon>
        <taxon>Actinomycetes</taxon>
        <taxon>Streptosporangiales</taxon>
        <taxon>Streptosporangiaceae</taxon>
        <taxon>Herbidospora</taxon>
    </lineage>
</organism>
<accession>A0A4U3MDF5</accession>
<dbReference type="SUPFAM" id="SSF47413">
    <property type="entry name" value="lambda repressor-like DNA-binding domains"/>
    <property type="match status" value="1"/>
</dbReference>
<dbReference type="SMART" id="SM00530">
    <property type="entry name" value="HTH_XRE"/>
    <property type="match status" value="1"/>
</dbReference>
<dbReference type="AlphaFoldDB" id="A0A4U3MDF5"/>
<feature type="domain" description="HTH cro/C1-type" evidence="1">
    <location>
        <begin position="11"/>
        <end position="83"/>
    </location>
</feature>
<evidence type="ECO:0000313" key="3">
    <source>
        <dbReference type="Proteomes" id="UP000308705"/>
    </source>
</evidence>
<dbReference type="OrthoDB" id="4336585at2"/>
<dbReference type="InterPro" id="IPR001387">
    <property type="entry name" value="Cro/C1-type_HTH"/>
</dbReference>
<dbReference type="Pfam" id="PF13560">
    <property type="entry name" value="HTH_31"/>
    <property type="match status" value="1"/>
</dbReference>
<dbReference type="InterPro" id="IPR041413">
    <property type="entry name" value="MLTR_LBD"/>
</dbReference>
<protein>
    <submittedName>
        <fullName evidence="2">Helix-turn-helix transcriptional regulator</fullName>
    </submittedName>
</protein>
<dbReference type="Proteomes" id="UP000308705">
    <property type="component" value="Unassembled WGS sequence"/>
</dbReference>
<dbReference type="Gene3D" id="1.10.260.40">
    <property type="entry name" value="lambda repressor-like DNA-binding domains"/>
    <property type="match status" value="1"/>
</dbReference>
<evidence type="ECO:0000259" key="1">
    <source>
        <dbReference type="SMART" id="SM00530"/>
    </source>
</evidence>
<sequence length="277" mass="30902">MSRMRTPLGDFLRARRQIVSPGQVGLPSGAHRRTPGLRREEVAFLAKVSTDYYTKLEQGIERRPSDQVLDALARVLRLDGDATGHLRALAHPPQSRSEAADPDHDVNPQVLRLMDQWHDVAAAVVNHRTDVLACNALWDAITGDFGRTGNLLRILFLDPRARERWVEWDTEAGAMVAHLRASLGANHDDPSLNALVAELSEASEDFRRMWGRHDVRLKRRDPVLLRHHLVGDLTLWHESFPIDSAPGQRLWTAQAEPGSPTEVALGVLRTLAHAKAG</sequence>
<evidence type="ECO:0000313" key="2">
    <source>
        <dbReference type="EMBL" id="TKK86750.1"/>
    </source>
</evidence>
<dbReference type="InterPro" id="IPR010982">
    <property type="entry name" value="Lambda_DNA-bd_dom_sf"/>
</dbReference>
<keyword evidence="3" id="KW-1185">Reference proteome</keyword>
<dbReference type="Pfam" id="PF17765">
    <property type="entry name" value="MLTR_LBD"/>
    <property type="match status" value="1"/>
</dbReference>
<dbReference type="GO" id="GO:0003677">
    <property type="term" value="F:DNA binding"/>
    <property type="evidence" value="ECO:0007669"/>
    <property type="project" value="InterPro"/>
</dbReference>
<dbReference type="Gene3D" id="3.30.450.180">
    <property type="match status" value="1"/>
</dbReference>
<name>A0A4U3MDF5_9ACTN</name>
<dbReference type="PANTHER" id="PTHR35010">
    <property type="entry name" value="BLL4672 PROTEIN-RELATED"/>
    <property type="match status" value="1"/>
</dbReference>
<reference evidence="2 3" key="1">
    <citation type="submission" date="2019-04" db="EMBL/GenBank/DDBJ databases">
        <title>Herbidospora sp. NEAU-GS14.nov., a novel actinomycete isolated from soil.</title>
        <authorList>
            <person name="Han L."/>
        </authorList>
    </citation>
    <scope>NUCLEOTIDE SEQUENCE [LARGE SCALE GENOMIC DNA]</scope>
    <source>
        <strain evidence="2 3">NEAU-GS14</strain>
    </source>
</reference>